<dbReference type="EMBL" id="CP038033">
    <property type="protein sequence ID" value="QBQ53672.1"/>
    <property type="molecule type" value="Genomic_DNA"/>
</dbReference>
<evidence type="ECO:0000256" key="1">
    <source>
        <dbReference type="HAMAP-Rule" id="MF_00598"/>
    </source>
</evidence>
<dbReference type="PANTHER" id="PTHR38692">
    <property type="entry name" value="PROTEIN SMG"/>
    <property type="match status" value="1"/>
</dbReference>
<dbReference type="NCBIfam" id="NF002897">
    <property type="entry name" value="PRK03430.1"/>
    <property type="match status" value="1"/>
</dbReference>
<dbReference type="Proteomes" id="UP000294325">
    <property type="component" value="Chromosome"/>
</dbReference>
<proteinExistence type="inferred from homology"/>
<reference evidence="2 3" key="1">
    <citation type="submission" date="2019-03" db="EMBL/GenBank/DDBJ databases">
        <title>The genome sequence of Nitrosococcus wardiae strain D1FHST reveals the archetypal metabolic capacity of ammonia-oxidizing Gammaproteobacteria.</title>
        <authorList>
            <person name="Wang L."/>
            <person name="Lim C.K."/>
            <person name="Hanson T.E."/>
            <person name="Dang H."/>
            <person name="Klotz M.G."/>
        </authorList>
    </citation>
    <scope>NUCLEOTIDE SEQUENCE [LARGE SCALE GENOMIC DNA]</scope>
    <source>
        <strain evidence="2 3">D1FHS</strain>
    </source>
</reference>
<evidence type="ECO:0000313" key="2">
    <source>
        <dbReference type="EMBL" id="QBQ53672.1"/>
    </source>
</evidence>
<comment type="similarity">
    <text evidence="1">Belongs to the Smg family.</text>
</comment>
<evidence type="ECO:0000313" key="3">
    <source>
        <dbReference type="Proteomes" id="UP000294325"/>
    </source>
</evidence>
<sequence length="159" mass="18308">MKENVLDVLMYLFQTYMDSEAEAQPTKESLEVELTEAGFHHGEIGKAFDWLEGLAALQQSEPRPFPVTNSSIRVFTLHEKEKLDTECRGFLLFLEQVGVLDSMTRELVIDRVMALEAEDFDLEQLKWVILMVLSHQPGQEAAYAWMEDLVFDEVTDLLH</sequence>
<dbReference type="OrthoDB" id="9788984at2"/>
<gene>
    <name evidence="1" type="primary">smg</name>
    <name evidence="2" type="ORF">E3U44_03475</name>
</gene>
<dbReference type="AlphaFoldDB" id="A0A4P7BYU2"/>
<protein>
    <recommendedName>
        <fullName evidence="1">Protein Smg homolog</fullName>
    </recommendedName>
</protein>
<accession>A0A4P7BYU2</accession>
<dbReference type="HAMAP" id="MF_00598">
    <property type="entry name" value="Smg"/>
    <property type="match status" value="1"/>
</dbReference>
<dbReference type="RefSeq" id="WP_134356684.1">
    <property type="nucleotide sequence ID" value="NZ_CP038033.1"/>
</dbReference>
<dbReference type="Pfam" id="PF04361">
    <property type="entry name" value="DUF494"/>
    <property type="match status" value="1"/>
</dbReference>
<dbReference type="InterPro" id="IPR007456">
    <property type="entry name" value="Smg"/>
</dbReference>
<dbReference type="PANTHER" id="PTHR38692:SF1">
    <property type="entry name" value="PROTEIN SMG"/>
    <property type="match status" value="1"/>
</dbReference>
<name>A0A4P7BYU2_9GAMM</name>
<keyword evidence="3" id="KW-1185">Reference proteome</keyword>
<dbReference type="KEGG" id="nwr:E3U44_03475"/>
<organism evidence="2 3">
    <name type="scientific">Nitrosococcus wardiae</name>
    <dbReference type="NCBI Taxonomy" id="1814290"/>
    <lineage>
        <taxon>Bacteria</taxon>
        <taxon>Pseudomonadati</taxon>
        <taxon>Pseudomonadota</taxon>
        <taxon>Gammaproteobacteria</taxon>
        <taxon>Chromatiales</taxon>
        <taxon>Chromatiaceae</taxon>
        <taxon>Nitrosococcus</taxon>
    </lineage>
</organism>